<dbReference type="Proteomes" id="UP000235965">
    <property type="component" value="Unassembled WGS sequence"/>
</dbReference>
<keyword evidence="3" id="KW-0808">Transferase</keyword>
<dbReference type="OrthoDB" id="8068875at2759"/>
<accession>A0A2J7RJK8</accession>
<protein>
    <recommendedName>
        <fullName evidence="2">HECT-type E3 ubiquitin transferase</fullName>
        <ecNumber evidence="2">2.3.2.26</ecNumber>
    </recommendedName>
</protein>
<dbReference type="PANTHER" id="PTHR45700:SF3">
    <property type="entry name" value="UBIQUITIN-PROTEIN LIGASE E3B"/>
    <property type="match status" value="1"/>
</dbReference>
<evidence type="ECO:0000256" key="1">
    <source>
        <dbReference type="ARBA" id="ARBA00000885"/>
    </source>
</evidence>
<evidence type="ECO:0000256" key="2">
    <source>
        <dbReference type="ARBA" id="ARBA00012485"/>
    </source>
</evidence>
<dbReference type="GO" id="GO:0061630">
    <property type="term" value="F:ubiquitin protein ligase activity"/>
    <property type="evidence" value="ECO:0007669"/>
    <property type="project" value="UniProtKB-EC"/>
</dbReference>
<dbReference type="PANTHER" id="PTHR45700">
    <property type="entry name" value="UBIQUITIN-PROTEIN LIGASE E3C"/>
    <property type="match status" value="1"/>
</dbReference>
<name>A0A2J7RJK8_9NEOP</name>
<keyword evidence="5" id="KW-1185">Reference proteome</keyword>
<dbReference type="EMBL" id="NEVH01002992">
    <property type="protein sequence ID" value="PNF41017.1"/>
    <property type="molecule type" value="Genomic_DNA"/>
</dbReference>
<dbReference type="InterPro" id="IPR044611">
    <property type="entry name" value="E3A/B/C-like"/>
</dbReference>
<dbReference type="STRING" id="105785.A0A2J7RJK8"/>
<dbReference type="GO" id="GO:0000209">
    <property type="term" value="P:protein polyubiquitination"/>
    <property type="evidence" value="ECO:0007669"/>
    <property type="project" value="InterPro"/>
</dbReference>
<evidence type="ECO:0000313" key="4">
    <source>
        <dbReference type="EMBL" id="PNF41017.1"/>
    </source>
</evidence>
<dbReference type="AlphaFoldDB" id="A0A2J7RJK8"/>
<reference evidence="4 5" key="1">
    <citation type="submission" date="2017-12" db="EMBL/GenBank/DDBJ databases">
        <title>Hemimetabolous genomes reveal molecular basis of termite eusociality.</title>
        <authorList>
            <person name="Harrison M.C."/>
            <person name="Jongepier E."/>
            <person name="Robertson H.M."/>
            <person name="Arning N."/>
            <person name="Bitard-Feildel T."/>
            <person name="Chao H."/>
            <person name="Childers C.P."/>
            <person name="Dinh H."/>
            <person name="Doddapaneni H."/>
            <person name="Dugan S."/>
            <person name="Gowin J."/>
            <person name="Greiner C."/>
            <person name="Han Y."/>
            <person name="Hu H."/>
            <person name="Hughes D.S.T."/>
            <person name="Huylmans A.-K."/>
            <person name="Kemena C."/>
            <person name="Kremer L.P.M."/>
            <person name="Lee S.L."/>
            <person name="Lopez-Ezquerra A."/>
            <person name="Mallet L."/>
            <person name="Monroy-Kuhn J.M."/>
            <person name="Moser A."/>
            <person name="Murali S.C."/>
            <person name="Muzny D.M."/>
            <person name="Otani S."/>
            <person name="Piulachs M.-D."/>
            <person name="Poelchau M."/>
            <person name="Qu J."/>
            <person name="Schaub F."/>
            <person name="Wada-Katsumata A."/>
            <person name="Worley K.C."/>
            <person name="Xie Q."/>
            <person name="Ylla G."/>
            <person name="Poulsen M."/>
            <person name="Gibbs R.A."/>
            <person name="Schal C."/>
            <person name="Richards S."/>
            <person name="Belles X."/>
            <person name="Korb J."/>
            <person name="Bornberg-Bauer E."/>
        </authorList>
    </citation>
    <scope>NUCLEOTIDE SEQUENCE [LARGE SCALE GENOMIC DNA]</scope>
    <source>
        <tissue evidence="4">Whole body</tissue>
    </source>
</reference>
<dbReference type="InterPro" id="IPR035983">
    <property type="entry name" value="Hect_E3_ubiquitin_ligase"/>
</dbReference>
<dbReference type="EC" id="2.3.2.26" evidence="2"/>
<dbReference type="SUPFAM" id="SSF56204">
    <property type="entry name" value="Hect, E3 ligase catalytic domain"/>
    <property type="match status" value="1"/>
</dbReference>
<gene>
    <name evidence="4" type="ORF">B7P43_G08820</name>
</gene>
<comment type="caution">
    <text evidence="4">The sequence shown here is derived from an EMBL/GenBank/DDBJ whole genome shotgun (WGS) entry which is preliminary data.</text>
</comment>
<organism evidence="4 5">
    <name type="scientific">Cryptotermes secundus</name>
    <dbReference type="NCBI Taxonomy" id="105785"/>
    <lineage>
        <taxon>Eukaryota</taxon>
        <taxon>Metazoa</taxon>
        <taxon>Ecdysozoa</taxon>
        <taxon>Arthropoda</taxon>
        <taxon>Hexapoda</taxon>
        <taxon>Insecta</taxon>
        <taxon>Pterygota</taxon>
        <taxon>Neoptera</taxon>
        <taxon>Polyneoptera</taxon>
        <taxon>Dictyoptera</taxon>
        <taxon>Blattodea</taxon>
        <taxon>Blattoidea</taxon>
        <taxon>Termitoidae</taxon>
        <taxon>Kalotermitidae</taxon>
        <taxon>Cryptotermitinae</taxon>
        <taxon>Cryptotermes</taxon>
    </lineage>
</organism>
<dbReference type="InParanoid" id="A0A2J7RJK8"/>
<sequence>MLFSSENSELQPCLQVYQVACRFMLVWKKDRDKERFEKLCRYLVSSLESSSIKLSYVGVALNKEYAIAWIAHVKDVLWKCCCYLDELRPEFLTDMRVILLYLRTLVTFTSTNTWNLLRAKHMEVLKPGLNQLCANVLGHLFTKGFYLTLKSLLLRGLGKAKIPSKHVSVSAVLTLALRPLVSAGFTEKLMTMFLIHILSVPALILHIQGLAHECSSVLVGHNVFTKSLELLSSEQNMRIVFNTLEGNYALCLLANLIQLAYIQREDALKDVAFPAFTFVVTRLMESCQHYVVTKQSNLTYWHPVLGWFAQSMGHSLHEAMPFVKTQLYMLWSGPMVSLLLGQTLSELVENVTENSSEGPSAGGGSSNILKRALDHRSNRTNAAKHHRKLGSPECTKVALLCSLYQTALGTLTQLKLDILTGLCYQDKILYNLWLFLNSLGPNCGLKAFLDLLAVNTKCSAPEFQMLILFCDCMTHYVTILDDLEMYEQQKPFRLTDYVNMSTFLNHFLYKGVLGNLFDVKGLGSNVLFQSAHTLLMVLYRRDCRRSYTIDSHWIIKELRVGSFISDLEKGKKVTQVLLQKMPHIIPHEERVQLFRRYVANEKTVLGLTESACVSPQSTLITVHRCRIVEDGYRQLALLPPQALKGVIRVRFINEQGLDEAGIDQDGVFKGHRSRCSLCFIFLEPVAGATAPGPVQFHG</sequence>
<evidence type="ECO:0000313" key="5">
    <source>
        <dbReference type="Proteomes" id="UP000235965"/>
    </source>
</evidence>
<dbReference type="Gene3D" id="3.90.1750.10">
    <property type="entry name" value="Hect, E3 ligase catalytic domains"/>
    <property type="match status" value="1"/>
</dbReference>
<evidence type="ECO:0000256" key="3">
    <source>
        <dbReference type="ARBA" id="ARBA00022679"/>
    </source>
</evidence>
<comment type="catalytic activity">
    <reaction evidence="1">
        <text>S-ubiquitinyl-[E2 ubiquitin-conjugating enzyme]-L-cysteine + [acceptor protein]-L-lysine = [E2 ubiquitin-conjugating enzyme]-L-cysteine + N(6)-ubiquitinyl-[acceptor protein]-L-lysine.</text>
        <dbReference type="EC" id="2.3.2.26"/>
    </reaction>
</comment>
<dbReference type="FunCoup" id="A0A2J7RJK8">
    <property type="interactions" value="1694"/>
</dbReference>
<dbReference type="GO" id="GO:0006511">
    <property type="term" value="P:ubiquitin-dependent protein catabolic process"/>
    <property type="evidence" value="ECO:0007669"/>
    <property type="project" value="TreeGrafter"/>
</dbReference>
<proteinExistence type="predicted"/>